<dbReference type="GO" id="GO:0005739">
    <property type="term" value="C:mitochondrion"/>
    <property type="evidence" value="ECO:0007669"/>
    <property type="project" value="UniProtKB-SubCell"/>
</dbReference>
<protein>
    <recommendedName>
        <fullName evidence="12">Endonuclease III homolog</fullName>
        <ecNumber evidence="12">3.2.2.-</ecNumber>
        <ecNumber evidence="12">4.2.99.18</ecNumber>
    </recommendedName>
    <alternativeName>
        <fullName evidence="12">Bifunctional DNA N-glycosylase/DNA-(apurinic or apyrimidinic site) lyase</fullName>
        <shortName evidence="12">DNA glycosylase/AP lyase</shortName>
    </alternativeName>
</protein>
<keyword evidence="9 12" id="KW-0234">DNA repair</keyword>
<dbReference type="Pfam" id="PF00633">
    <property type="entry name" value="HHH"/>
    <property type="match status" value="1"/>
</dbReference>
<evidence type="ECO:0000256" key="10">
    <source>
        <dbReference type="ARBA" id="ARBA00023239"/>
    </source>
</evidence>
<dbReference type="Proteomes" id="UP001286313">
    <property type="component" value="Unassembled WGS sequence"/>
</dbReference>
<keyword evidence="11 12" id="KW-0326">Glycosidase</keyword>
<dbReference type="InterPro" id="IPR030841">
    <property type="entry name" value="NTH1"/>
</dbReference>
<dbReference type="EC" id="4.2.99.18" evidence="12"/>
<sequence length="325" mass="36810">MNVTSDYFSHVSPRKTRSKSKGQSSSAKQDSEKTSQNAVTPVQKLKRRQKKMKIEYEEHTVTSEETLNSVKEEVEQKMKPGQPGWEPSNWREMLANIREMRAARDAPVDQMGAEKCMDEKVPSEVYRFQVLVSLMLSSQTKDQVTHAAMVKLRTHGLTVDNILATDDDTLGQLIYPVGFWKKKVVYIKKTCQLLKSDYKCDIPPTVEEMCKLPGVGPKMAHLCMDIGWNKLTGIGVDTHVHRISNRLGWTGKNTKTPEKTRLALESWMPKEIWSETNLLMVGFGQQICLPVGPRCSECLNVALCPYGKNPANRSPRKSKSPTKRK</sequence>
<dbReference type="FunFam" id="1.10.1670.10:FF:000003">
    <property type="entry name" value="Endonuclease III homolog"/>
    <property type="match status" value="1"/>
</dbReference>
<evidence type="ECO:0000256" key="4">
    <source>
        <dbReference type="ARBA" id="ARBA00022763"/>
    </source>
</evidence>
<evidence type="ECO:0000256" key="9">
    <source>
        <dbReference type="ARBA" id="ARBA00023204"/>
    </source>
</evidence>
<dbReference type="EMBL" id="JAWQEG010000972">
    <property type="protein sequence ID" value="KAK3883629.1"/>
    <property type="molecule type" value="Genomic_DNA"/>
</dbReference>
<keyword evidence="3" id="KW-0479">Metal-binding</keyword>
<evidence type="ECO:0000256" key="7">
    <source>
        <dbReference type="ARBA" id="ARBA00023004"/>
    </source>
</evidence>
<keyword evidence="16" id="KW-1185">Reference proteome</keyword>
<evidence type="ECO:0000256" key="5">
    <source>
        <dbReference type="ARBA" id="ARBA00022801"/>
    </source>
</evidence>
<evidence type="ECO:0000256" key="13">
    <source>
        <dbReference type="SAM" id="MobiDB-lite"/>
    </source>
</evidence>
<keyword evidence="7" id="KW-0408">Iron</keyword>
<dbReference type="Pfam" id="PF00730">
    <property type="entry name" value="HhH-GPD"/>
    <property type="match status" value="1"/>
</dbReference>
<dbReference type="SMART" id="SM00478">
    <property type="entry name" value="ENDO3c"/>
    <property type="match status" value="1"/>
</dbReference>
<dbReference type="PANTHER" id="PTHR43286:SF1">
    <property type="entry name" value="ENDONUCLEASE III-LIKE PROTEIN 1"/>
    <property type="match status" value="1"/>
</dbReference>
<keyword evidence="6" id="KW-0809">Transit peptide</keyword>
<dbReference type="InterPro" id="IPR023170">
    <property type="entry name" value="HhH_base_excis_C"/>
</dbReference>
<dbReference type="GO" id="GO:0006285">
    <property type="term" value="P:base-excision repair, AP site formation"/>
    <property type="evidence" value="ECO:0007669"/>
    <property type="project" value="UniProtKB-UniRule"/>
</dbReference>
<keyword evidence="2" id="KW-0004">4Fe-4S</keyword>
<evidence type="ECO:0000313" key="16">
    <source>
        <dbReference type="Proteomes" id="UP001286313"/>
    </source>
</evidence>
<dbReference type="GO" id="GO:0000703">
    <property type="term" value="F:oxidized pyrimidine nucleobase lesion DNA N-glycosylase activity"/>
    <property type="evidence" value="ECO:0007669"/>
    <property type="project" value="UniProtKB-UniRule"/>
</dbReference>
<comment type="caution">
    <text evidence="12">Lacks conserved residue(s) required for the propagation of feature annotation.</text>
</comment>
<comment type="function">
    <text evidence="12">Bifunctional DNA N-glycosylase with associated apurinic/apyrimidinic (AP) lyase function that catalyzes the first step in base excision repair (BER), the primary repair pathway for the repair of oxidative DNA damage. The DNA N-glycosylase activity releases the damaged DNA base from DNA by cleaving the N-glycosidic bond, leaving an AP site. The AP lyase activity cleaves the phosphodiester bond 3' to the AP site by a beta-elimination. Primarily recognizes and repairs oxidative base damage of pyrimidines.</text>
</comment>
<comment type="subcellular location">
    <subcellularLocation>
        <location evidence="12">Nucleus</location>
    </subcellularLocation>
    <subcellularLocation>
        <location evidence="12">Mitochondrion</location>
    </subcellularLocation>
</comment>
<dbReference type="Gene3D" id="1.10.1670.10">
    <property type="entry name" value="Helix-hairpin-Helix base-excision DNA repair enzymes (C-terminal)"/>
    <property type="match status" value="1"/>
</dbReference>
<evidence type="ECO:0000256" key="2">
    <source>
        <dbReference type="ARBA" id="ARBA00022485"/>
    </source>
</evidence>
<evidence type="ECO:0000313" key="15">
    <source>
        <dbReference type="EMBL" id="KAK3883629.1"/>
    </source>
</evidence>
<dbReference type="SUPFAM" id="SSF48150">
    <property type="entry name" value="DNA-glycosylase"/>
    <property type="match status" value="1"/>
</dbReference>
<dbReference type="AlphaFoldDB" id="A0AAE1KSX5"/>
<reference evidence="15" key="1">
    <citation type="submission" date="2023-10" db="EMBL/GenBank/DDBJ databases">
        <title>Genome assemblies of two species of porcelain crab, Petrolisthes cinctipes and Petrolisthes manimaculis (Anomura: Porcellanidae).</title>
        <authorList>
            <person name="Angst P."/>
        </authorList>
    </citation>
    <scope>NUCLEOTIDE SEQUENCE</scope>
    <source>
        <strain evidence="15">PB745_01</strain>
        <tissue evidence="15">Gill</tissue>
    </source>
</reference>
<keyword evidence="5 12" id="KW-0378">Hydrolase</keyword>
<evidence type="ECO:0000256" key="1">
    <source>
        <dbReference type="ARBA" id="ARBA00008343"/>
    </source>
</evidence>
<dbReference type="GO" id="GO:0051539">
    <property type="term" value="F:4 iron, 4 sulfur cluster binding"/>
    <property type="evidence" value="ECO:0007669"/>
    <property type="project" value="UniProtKB-KW"/>
</dbReference>
<evidence type="ECO:0000256" key="6">
    <source>
        <dbReference type="ARBA" id="ARBA00022946"/>
    </source>
</evidence>
<comment type="caution">
    <text evidence="15">The sequence shown here is derived from an EMBL/GenBank/DDBJ whole genome shotgun (WGS) entry which is preliminary data.</text>
</comment>
<organism evidence="15 16">
    <name type="scientific">Petrolisthes cinctipes</name>
    <name type="common">Flat porcelain crab</name>
    <dbReference type="NCBI Taxonomy" id="88211"/>
    <lineage>
        <taxon>Eukaryota</taxon>
        <taxon>Metazoa</taxon>
        <taxon>Ecdysozoa</taxon>
        <taxon>Arthropoda</taxon>
        <taxon>Crustacea</taxon>
        <taxon>Multicrustacea</taxon>
        <taxon>Malacostraca</taxon>
        <taxon>Eumalacostraca</taxon>
        <taxon>Eucarida</taxon>
        <taxon>Decapoda</taxon>
        <taxon>Pleocyemata</taxon>
        <taxon>Anomura</taxon>
        <taxon>Galatheoidea</taxon>
        <taxon>Porcellanidae</taxon>
        <taxon>Petrolisthes</taxon>
    </lineage>
</organism>
<proteinExistence type="inferred from homology"/>
<dbReference type="GO" id="GO:0005634">
    <property type="term" value="C:nucleus"/>
    <property type="evidence" value="ECO:0007669"/>
    <property type="project" value="UniProtKB-SubCell"/>
</dbReference>
<keyword evidence="10 12" id="KW-0456">Lyase</keyword>
<evidence type="ECO:0000256" key="12">
    <source>
        <dbReference type="HAMAP-Rule" id="MF_03183"/>
    </source>
</evidence>
<evidence type="ECO:0000259" key="14">
    <source>
        <dbReference type="SMART" id="SM00478"/>
    </source>
</evidence>
<name>A0AAE1KSX5_PETCI</name>
<evidence type="ECO:0000256" key="8">
    <source>
        <dbReference type="ARBA" id="ARBA00023014"/>
    </source>
</evidence>
<keyword evidence="12" id="KW-0539">Nucleus</keyword>
<dbReference type="GO" id="GO:0003677">
    <property type="term" value="F:DNA binding"/>
    <property type="evidence" value="ECO:0007669"/>
    <property type="project" value="UniProtKB-UniRule"/>
</dbReference>
<keyword evidence="4 12" id="KW-0227">DNA damage</keyword>
<dbReference type="PANTHER" id="PTHR43286">
    <property type="entry name" value="ENDONUCLEASE III-LIKE PROTEIN 1"/>
    <property type="match status" value="1"/>
</dbReference>
<keyword evidence="8" id="KW-0411">Iron-sulfur</keyword>
<evidence type="ECO:0000256" key="3">
    <source>
        <dbReference type="ARBA" id="ARBA00022723"/>
    </source>
</evidence>
<feature type="region of interest" description="Disordered" evidence="13">
    <location>
        <begin position="1"/>
        <end position="50"/>
    </location>
</feature>
<dbReference type="GO" id="GO:0046872">
    <property type="term" value="F:metal ion binding"/>
    <property type="evidence" value="ECO:0007669"/>
    <property type="project" value="UniProtKB-KW"/>
</dbReference>
<keyword evidence="12" id="KW-0496">Mitochondrion</keyword>
<dbReference type="GO" id="GO:0140078">
    <property type="term" value="F:class I DNA-(apurinic or apyrimidinic site) endonuclease activity"/>
    <property type="evidence" value="ECO:0007669"/>
    <property type="project" value="UniProtKB-EC"/>
</dbReference>
<comment type="catalytic activity">
    <reaction evidence="12">
        <text>2'-deoxyribonucleotide-(2'-deoxyribose 5'-phosphate)-2'-deoxyribonucleotide-DNA = a 3'-end 2'-deoxyribonucleotide-(2,3-dehydro-2,3-deoxyribose 5'-phosphate)-DNA + a 5'-end 5'-phospho-2'-deoxyribonucleoside-DNA + H(+)</text>
        <dbReference type="Rhea" id="RHEA:66592"/>
        <dbReference type="Rhea" id="RHEA-COMP:13180"/>
        <dbReference type="Rhea" id="RHEA-COMP:16897"/>
        <dbReference type="Rhea" id="RHEA-COMP:17067"/>
        <dbReference type="ChEBI" id="CHEBI:15378"/>
        <dbReference type="ChEBI" id="CHEBI:136412"/>
        <dbReference type="ChEBI" id="CHEBI:157695"/>
        <dbReference type="ChEBI" id="CHEBI:167181"/>
        <dbReference type="EC" id="4.2.99.18"/>
    </reaction>
</comment>
<dbReference type="InterPro" id="IPR000445">
    <property type="entry name" value="HhH_motif"/>
</dbReference>
<dbReference type="FunFam" id="1.10.340.30:FF:000005">
    <property type="entry name" value="Endonuclease III-like protein 1"/>
    <property type="match status" value="1"/>
</dbReference>
<dbReference type="InterPro" id="IPR003265">
    <property type="entry name" value="HhH-GPD_domain"/>
</dbReference>
<feature type="domain" description="HhH-GPD" evidence="14">
    <location>
        <begin position="136"/>
        <end position="286"/>
    </location>
</feature>
<dbReference type="EC" id="3.2.2.-" evidence="12"/>
<dbReference type="Gene3D" id="1.10.340.30">
    <property type="entry name" value="Hypothetical protein, domain 2"/>
    <property type="match status" value="1"/>
</dbReference>
<evidence type="ECO:0000256" key="11">
    <source>
        <dbReference type="ARBA" id="ARBA00023295"/>
    </source>
</evidence>
<dbReference type="HAMAP" id="MF_03183">
    <property type="entry name" value="Endonuclease_III_Nth"/>
    <property type="match status" value="1"/>
</dbReference>
<dbReference type="GO" id="GO:0006289">
    <property type="term" value="P:nucleotide-excision repair"/>
    <property type="evidence" value="ECO:0007669"/>
    <property type="project" value="TreeGrafter"/>
</dbReference>
<accession>A0AAE1KSX5</accession>
<comment type="similarity">
    <text evidence="1 12">Belongs to the Nth/MutY family.</text>
</comment>
<dbReference type="CDD" id="cd00056">
    <property type="entry name" value="ENDO3c"/>
    <property type="match status" value="1"/>
</dbReference>
<gene>
    <name evidence="12" type="primary">NTH1</name>
    <name evidence="15" type="ORF">Pcinc_012070</name>
</gene>
<dbReference type="InterPro" id="IPR011257">
    <property type="entry name" value="DNA_glycosylase"/>
</dbReference>